<dbReference type="PANTHER" id="PTHR36114:SF1">
    <property type="entry name" value="16.7 KDA PROTEIN IN WHIE LOCUS"/>
    <property type="match status" value="1"/>
</dbReference>
<dbReference type="Pfam" id="PF07883">
    <property type="entry name" value="Cupin_2"/>
    <property type="match status" value="1"/>
</dbReference>
<dbReference type="RefSeq" id="WP_167024135.1">
    <property type="nucleotide sequence ID" value="NZ_CP050177.1"/>
</dbReference>
<dbReference type="KEGG" id="slia:HA039_04595"/>
<dbReference type="PANTHER" id="PTHR36114">
    <property type="entry name" value="16.7 KDA PROTEIN IN WHIE LOCUS"/>
    <property type="match status" value="1"/>
</dbReference>
<dbReference type="InterPro" id="IPR014710">
    <property type="entry name" value="RmlC-like_jellyroll"/>
</dbReference>
<dbReference type="CDD" id="cd02226">
    <property type="entry name" value="cupin_YdbB-like"/>
    <property type="match status" value="1"/>
</dbReference>
<evidence type="ECO:0000313" key="3">
    <source>
        <dbReference type="Proteomes" id="UP000501179"/>
    </source>
</evidence>
<proteinExistence type="predicted"/>
<name>A0A6G9GTT1_9ACTN</name>
<accession>A0A6G9GTT1</accession>
<dbReference type="Proteomes" id="UP000501179">
    <property type="component" value="Chromosome"/>
</dbReference>
<evidence type="ECO:0000259" key="1">
    <source>
        <dbReference type="Pfam" id="PF07883"/>
    </source>
</evidence>
<gene>
    <name evidence="2" type="ORF">HA039_04595</name>
</gene>
<dbReference type="InterPro" id="IPR011051">
    <property type="entry name" value="RmlC_Cupin_sf"/>
</dbReference>
<dbReference type="AlphaFoldDB" id="A0A6G9GTT1"/>
<organism evidence="2 3">
    <name type="scientific">Streptomyces liangshanensis</name>
    <dbReference type="NCBI Taxonomy" id="2717324"/>
    <lineage>
        <taxon>Bacteria</taxon>
        <taxon>Bacillati</taxon>
        <taxon>Actinomycetota</taxon>
        <taxon>Actinomycetes</taxon>
        <taxon>Kitasatosporales</taxon>
        <taxon>Streptomycetaceae</taxon>
        <taxon>Streptomyces</taxon>
    </lineage>
</organism>
<feature type="domain" description="Cupin type-2" evidence="1">
    <location>
        <begin position="40"/>
        <end position="96"/>
    </location>
</feature>
<protein>
    <submittedName>
        <fullName evidence="2">Cupin domain-containing protein</fullName>
    </submittedName>
</protein>
<dbReference type="SUPFAM" id="SSF51182">
    <property type="entry name" value="RmlC-like cupins"/>
    <property type="match status" value="1"/>
</dbReference>
<sequence length="133" mass="14459">MTTEPAEPIGLTSALSSFDALWSPRIVTRVNDYDVRVAKVAGEHVWHVHENTDEFFQVLDGELLIALRESGAERTVTLPRGSVFVVPRGVWHKPSSAAGASILLFEPSGTLSVGDQHEEVPDHVDVTVGHVLP</sequence>
<evidence type="ECO:0000313" key="2">
    <source>
        <dbReference type="EMBL" id="QIQ01658.1"/>
    </source>
</evidence>
<keyword evidence="3" id="KW-1185">Reference proteome</keyword>
<dbReference type="Gene3D" id="2.60.120.10">
    <property type="entry name" value="Jelly Rolls"/>
    <property type="match status" value="1"/>
</dbReference>
<dbReference type="InterPro" id="IPR013096">
    <property type="entry name" value="Cupin_2"/>
</dbReference>
<reference evidence="2 3" key="1">
    <citation type="submission" date="2020-03" db="EMBL/GenBank/DDBJ databases">
        <title>A novel species.</title>
        <authorList>
            <person name="Gao J."/>
        </authorList>
    </citation>
    <scope>NUCLEOTIDE SEQUENCE [LARGE SCALE GENOMIC DNA]</scope>
    <source>
        <strain evidence="2 3">QMT-12</strain>
    </source>
</reference>
<dbReference type="EMBL" id="CP050177">
    <property type="protein sequence ID" value="QIQ01658.1"/>
    <property type="molecule type" value="Genomic_DNA"/>
</dbReference>
<dbReference type="InterPro" id="IPR052044">
    <property type="entry name" value="PKS_Associated_Protein"/>
</dbReference>